<keyword evidence="1 3" id="KW-0853">WD repeat</keyword>
<dbReference type="PROSITE" id="PS50294">
    <property type="entry name" value="WD_REPEATS_REGION"/>
    <property type="match status" value="4"/>
</dbReference>
<dbReference type="EMBL" id="GL349465">
    <property type="protein sequence ID" value="KNC51179.1"/>
    <property type="molecule type" value="Genomic_DNA"/>
</dbReference>
<proteinExistence type="predicted"/>
<feature type="repeat" description="WD" evidence="3">
    <location>
        <begin position="9"/>
        <end position="49"/>
    </location>
</feature>
<name>A0A0L0DFU7_THETB</name>
<accession>A0A0L0DFU7</accession>
<feature type="repeat" description="WD" evidence="3">
    <location>
        <begin position="50"/>
        <end position="91"/>
    </location>
</feature>
<dbReference type="InterPro" id="IPR051510">
    <property type="entry name" value="SKI8"/>
</dbReference>
<evidence type="ECO:0000313" key="5">
    <source>
        <dbReference type="Proteomes" id="UP000054408"/>
    </source>
</evidence>
<sequence>MYKLHKRVEAAHDDAVWSACWTAKGKIVTGSVDNTVKVWDAENMVAEHELTGHDLGVIDVAVNGAGDLAASTSFDSTIKIWNLENGTCTSTIATSAAESWAIAFSPSARHLATTTHAGNVALYSVDSGSLETTFESSAKKFGLSVAYTEDGETLAMSAMDGSITVFDVATGAIKASFTAHAKPVRSLSFSPSGFLMAASDDMHVSALSVDNNEVIYSIVAHSSWVLDVTATADGAHFATSSSDKEVKIWDVMGNPAPVHVFHGHTDQVWSVAYDVTGSKLVSAGDDAAIQVYDCPT</sequence>
<dbReference type="PROSITE" id="PS50082">
    <property type="entry name" value="WD_REPEATS_2"/>
    <property type="match status" value="4"/>
</dbReference>
<keyword evidence="5" id="KW-1185">Reference proteome</keyword>
<dbReference type="InterPro" id="IPR019775">
    <property type="entry name" value="WD40_repeat_CS"/>
</dbReference>
<keyword evidence="2" id="KW-0677">Repeat</keyword>
<dbReference type="PRINTS" id="PR00320">
    <property type="entry name" value="GPROTEINBRPT"/>
</dbReference>
<dbReference type="OrthoDB" id="17410at2759"/>
<dbReference type="CDD" id="cd00200">
    <property type="entry name" value="WD40"/>
    <property type="match status" value="1"/>
</dbReference>
<evidence type="ECO:0000256" key="2">
    <source>
        <dbReference type="ARBA" id="ARBA00022737"/>
    </source>
</evidence>
<dbReference type="PROSITE" id="PS00678">
    <property type="entry name" value="WD_REPEATS_1"/>
    <property type="match status" value="2"/>
</dbReference>
<dbReference type="Gene3D" id="2.130.10.10">
    <property type="entry name" value="YVTN repeat-like/Quinoprotein amine dehydrogenase"/>
    <property type="match status" value="1"/>
</dbReference>
<evidence type="ECO:0000256" key="1">
    <source>
        <dbReference type="ARBA" id="ARBA00022574"/>
    </source>
</evidence>
<dbReference type="InterPro" id="IPR036322">
    <property type="entry name" value="WD40_repeat_dom_sf"/>
</dbReference>
<evidence type="ECO:0000313" key="4">
    <source>
        <dbReference type="EMBL" id="KNC51179.1"/>
    </source>
</evidence>
<dbReference type="SUPFAM" id="SSF50978">
    <property type="entry name" value="WD40 repeat-like"/>
    <property type="match status" value="1"/>
</dbReference>
<dbReference type="Pfam" id="PF00400">
    <property type="entry name" value="WD40"/>
    <property type="match status" value="5"/>
</dbReference>
<dbReference type="PANTHER" id="PTHR44090:SF1">
    <property type="entry name" value="SUPERKILLER COMPLEX PROTEIN 8"/>
    <property type="match status" value="1"/>
</dbReference>
<dbReference type="InterPro" id="IPR015943">
    <property type="entry name" value="WD40/YVTN_repeat-like_dom_sf"/>
</dbReference>
<protein>
    <submittedName>
        <fullName evidence="4">WD repeat-containing protein 61</fullName>
    </submittedName>
</protein>
<gene>
    <name evidence="4" type="ORF">AMSG_06530</name>
</gene>
<dbReference type="GeneID" id="25565674"/>
<feature type="repeat" description="WD" evidence="3">
    <location>
        <begin position="218"/>
        <end position="251"/>
    </location>
</feature>
<dbReference type="Proteomes" id="UP000054408">
    <property type="component" value="Unassembled WGS sequence"/>
</dbReference>
<evidence type="ECO:0000256" key="3">
    <source>
        <dbReference type="PROSITE-ProRule" id="PRU00221"/>
    </source>
</evidence>
<dbReference type="InterPro" id="IPR001680">
    <property type="entry name" value="WD40_rpt"/>
</dbReference>
<dbReference type="SMART" id="SM00320">
    <property type="entry name" value="WD40"/>
    <property type="match status" value="7"/>
</dbReference>
<dbReference type="AlphaFoldDB" id="A0A0L0DFU7"/>
<dbReference type="RefSeq" id="XP_013756381.1">
    <property type="nucleotide sequence ID" value="XM_013900927.1"/>
</dbReference>
<reference evidence="4 5" key="1">
    <citation type="submission" date="2010-05" db="EMBL/GenBank/DDBJ databases">
        <title>The Genome Sequence of Thecamonas trahens ATCC 50062.</title>
        <authorList>
            <consortium name="The Broad Institute Genome Sequencing Platform"/>
            <person name="Russ C."/>
            <person name="Cuomo C."/>
            <person name="Shea T."/>
            <person name="Young S.K."/>
            <person name="Zeng Q."/>
            <person name="Koehrsen M."/>
            <person name="Haas B."/>
            <person name="Borodovsky M."/>
            <person name="Guigo R."/>
            <person name="Alvarado L."/>
            <person name="Berlin A."/>
            <person name="Bochicchio J."/>
            <person name="Borenstein D."/>
            <person name="Chapman S."/>
            <person name="Chen Z."/>
            <person name="Freedman E."/>
            <person name="Gellesch M."/>
            <person name="Goldberg J."/>
            <person name="Griggs A."/>
            <person name="Gujja S."/>
            <person name="Heilman E."/>
            <person name="Heiman D."/>
            <person name="Hepburn T."/>
            <person name="Howarth C."/>
            <person name="Jen D."/>
            <person name="Larson L."/>
            <person name="Mehta T."/>
            <person name="Park D."/>
            <person name="Pearson M."/>
            <person name="Roberts A."/>
            <person name="Saif S."/>
            <person name="Shenoy N."/>
            <person name="Sisk P."/>
            <person name="Stolte C."/>
            <person name="Sykes S."/>
            <person name="Thomson T."/>
            <person name="Walk T."/>
            <person name="White J."/>
            <person name="Yandava C."/>
            <person name="Burger G."/>
            <person name="Gray M.W."/>
            <person name="Holland P.W.H."/>
            <person name="King N."/>
            <person name="Lang F.B.F."/>
            <person name="Roger A.J."/>
            <person name="Ruiz-Trillo I."/>
            <person name="Lander E."/>
            <person name="Nusbaum C."/>
        </authorList>
    </citation>
    <scope>NUCLEOTIDE SEQUENCE [LARGE SCALE GENOMIC DNA]</scope>
    <source>
        <strain evidence="4 5">ATCC 50062</strain>
    </source>
</reference>
<dbReference type="InterPro" id="IPR020472">
    <property type="entry name" value="WD40_PAC1"/>
</dbReference>
<dbReference type="GO" id="GO:0016593">
    <property type="term" value="C:Cdc73/Paf1 complex"/>
    <property type="evidence" value="ECO:0007669"/>
    <property type="project" value="TreeGrafter"/>
</dbReference>
<dbReference type="OMA" id="LDSSMCL"/>
<feature type="repeat" description="WD" evidence="3">
    <location>
        <begin position="261"/>
        <end position="296"/>
    </location>
</feature>
<dbReference type="eggNOG" id="KOG4155">
    <property type="taxonomic scope" value="Eukaryota"/>
</dbReference>
<dbReference type="STRING" id="461836.A0A0L0DFU7"/>
<dbReference type="PANTHER" id="PTHR44090">
    <property type="entry name" value="WD REPEAT-CONTAINING PROTEIN 61"/>
    <property type="match status" value="1"/>
</dbReference>
<organism evidence="4 5">
    <name type="scientific">Thecamonas trahens ATCC 50062</name>
    <dbReference type="NCBI Taxonomy" id="461836"/>
    <lineage>
        <taxon>Eukaryota</taxon>
        <taxon>Apusozoa</taxon>
        <taxon>Apusomonadida</taxon>
        <taxon>Apusomonadidae</taxon>
        <taxon>Thecamonas</taxon>
    </lineage>
</organism>